<evidence type="ECO:0000313" key="5">
    <source>
        <dbReference type="EMBL" id="SDF08571.1"/>
    </source>
</evidence>
<name>A0A8G2EUZ7_9PROT</name>
<sequence>MRGETAVAWKPALVIFDCDGVLVDSEPIATRIIAAALTKAGLEMSGEAALHQYLGGKLTRIKIKVEEDLGIELGDGWVEAIYEKQFAAFRAELQPIPGIVDALDALDLAGIQYCVGSNGPLYKMDVSLAVTGLHERLEHRIFSADMVPEPKPAPDLFLHAAANFDVPPGDVAVVEDSPPGVRAGVAAGMRVFGYGKDSGVDRLKEAGAQVTFENMADLPKLLGVGG</sequence>
<evidence type="ECO:0000256" key="3">
    <source>
        <dbReference type="ARBA" id="ARBA00022723"/>
    </source>
</evidence>
<comment type="similarity">
    <text evidence="2">Belongs to the HAD-like hydrolase superfamily. CbbY/CbbZ/Gph/YieH family.</text>
</comment>
<dbReference type="InterPro" id="IPR023214">
    <property type="entry name" value="HAD_sf"/>
</dbReference>
<dbReference type="InterPro" id="IPR023198">
    <property type="entry name" value="PGP-like_dom2"/>
</dbReference>
<dbReference type="PANTHER" id="PTHR46193">
    <property type="entry name" value="6-PHOSPHOGLUCONATE PHOSPHATASE"/>
    <property type="match status" value="1"/>
</dbReference>
<dbReference type="Gene3D" id="1.10.150.240">
    <property type="entry name" value="Putative phosphatase, domain 2"/>
    <property type="match status" value="1"/>
</dbReference>
<keyword evidence="4" id="KW-0460">Magnesium</keyword>
<reference evidence="5 6" key="1">
    <citation type="submission" date="2016-10" db="EMBL/GenBank/DDBJ databases">
        <authorList>
            <person name="Varghese N."/>
            <person name="Submissions S."/>
        </authorList>
    </citation>
    <scope>NUCLEOTIDE SEQUENCE [LARGE SCALE GENOMIC DNA]</scope>
    <source>
        <strain evidence="5 6">DSM 18839</strain>
    </source>
</reference>
<dbReference type="InterPro" id="IPR006439">
    <property type="entry name" value="HAD-SF_hydro_IA"/>
</dbReference>
<dbReference type="InterPro" id="IPR036412">
    <property type="entry name" value="HAD-like_sf"/>
</dbReference>
<dbReference type="InterPro" id="IPR051600">
    <property type="entry name" value="Beta-PGM-like"/>
</dbReference>
<dbReference type="GO" id="GO:0046872">
    <property type="term" value="F:metal ion binding"/>
    <property type="evidence" value="ECO:0007669"/>
    <property type="project" value="UniProtKB-KW"/>
</dbReference>
<dbReference type="GO" id="GO:0003824">
    <property type="term" value="F:catalytic activity"/>
    <property type="evidence" value="ECO:0007669"/>
    <property type="project" value="UniProtKB-ARBA"/>
</dbReference>
<evidence type="ECO:0000256" key="2">
    <source>
        <dbReference type="ARBA" id="ARBA00006171"/>
    </source>
</evidence>
<dbReference type="PANTHER" id="PTHR46193:SF10">
    <property type="entry name" value="6-PHOSPHOGLUCONATE PHOSPHATASE"/>
    <property type="match status" value="1"/>
</dbReference>
<dbReference type="SFLD" id="SFLDS00003">
    <property type="entry name" value="Haloacid_Dehalogenase"/>
    <property type="match status" value="1"/>
</dbReference>
<keyword evidence="6" id="KW-1185">Reference proteome</keyword>
<keyword evidence="3" id="KW-0479">Metal-binding</keyword>
<comment type="caution">
    <text evidence="5">The sequence shown here is derived from an EMBL/GenBank/DDBJ whole genome shotgun (WGS) entry which is preliminary data.</text>
</comment>
<dbReference type="Proteomes" id="UP000198615">
    <property type="component" value="Unassembled WGS sequence"/>
</dbReference>
<dbReference type="OrthoDB" id="9797743at2"/>
<protein>
    <submittedName>
        <fullName evidence="5">Haloacid dehalogenase superfamily, subfamily IA, variant 3 with third motif having DD or ED</fullName>
    </submittedName>
</protein>
<accession>A0A8G2EUZ7</accession>
<dbReference type="NCBIfam" id="TIGR01509">
    <property type="entry name" value="HAD-SF-IA-v3"/>
    <property type="match status" value="1"/>
</dbReference>
<evidence type="ECO:0000256" key="1">
    <source>
        <dbReference type="ARBA" id="ARBA00001946"/>
    </source>
</evidence>
<comment type="cofactor">
    <cofactor evidence="1">
        <name>Mg(2+)</name>
        <dbReference type="ChEBI" id="CHEBI:18420"/>
    </cofactor>
</comment>
<dbReference type="Gene3D" id="3.40.50.1000">
    <property type="entry name" value="HAD superfamily/HAD-like"/>
    <property type="match status" value="1"/>
</dbReference>
<dbReference type="AlphaFoldDB" id="A0A8G2EUZ7"/>
<dbReference type="CDD" id="cd07526">
    <property type="entry name" value="HAD_BPGM_like"/>
    <property type="match status" value="1"/>
</dbReference>
<proteinExistence type="inferred from homology"/>
<dbReference type="Pfam" id="PF00702">
    <property type="entry name" value="Hydrolase"/>
    <property type="match status" value="1"/>
</dbReference>
<dbReference type="SUPFAM" id="SSF56784">
    <property type="entry name" value="HAD-like"/>
    <property type="match status" value="1"/>
</dbReference>
<dbReference type="SFLD" id="SFLDG01135">
    <property type="entry name" value="C1.5.6:_HAD__Beta-PGM__Phospha"/>
    <property type="match status" value="1"/>
</dbReference>
<evidence type="ECO:0000313" key="6">
    <source>
        <dbReference type="Proteomes" id="UP000198615"/>
    </source>
</evidence>
<gene>
    <name evidence="5" type="ORF">SAMN05660686_00185</name>
</gene>
<dbReference type="EMBL" id="FNBW01000001">
    <property type="protein sequence ID" value="SDF08571.1"/>
    <property type="molecule type" value="Genomic_DNA"/>
</dbReference>
<dbReference type="SFLD" id="SFLDG01129">
    <property type="entry name" value="C1.5:_HAD__Beta-PGM__Phosphata"/>
    <property type="match status" value="1"/>
</dbReference>
<evidence type="ECO:0000256" key="4">
    <source>
        <dbReference type="ARBA" id="ARBA00022842"/>
    </source>
</evidence>
<organism evidence="5 6">
    <name type="scientific">Thalassobaculum litoreum DSM 18839</name>
    <dbReference type="NCBI Taxonomy" id="1123362"/>
    <lineage>
        <taxon>Bacteria</taxon>
        <taxon>Pseudomonadati</taxon>
        <taxon>Pseudomonadota</taxon>
        <taxon>Alphaproteobacteria</taxon>
        <taxon>Rhodospirillales</taxon>
        <taxon>Thalassobaculaceae</taxon>
        <taxon>Thalassobaculum</taxon>
    </lineage>
</organism>